<evidence type="ECO:0008006" key="2">
    <source>
        <dbReference type="Google" id="ProtNLM"/>
    </source>
</evidence>
<organism evidence="1">
    <name type="scientific">marine metagenome</name>
    <dbReference type="NCBI Taxonomy" id="408172"/>
    <lineage>
        <taxon>unclassified sequences</taxon>
        <taxon>metagenomes</taxon>
        <taxon>ecological metagenomes</taxon>
    </lineage>
</organism>
<name>A0A382XHH1_9ZZZZ</name>
<dbReference type="AlphaFoldDB" id="A0A382XHH1"/>
<protein>
    <recommendedName>
        <fullName evidence="2">Glycosyltransferase 2-like domain-containing protein</fullName>
    </recommendedName>
</protein>
<reference evidence="1" key="1">
    <citation type="submission" date="2018-05" db="EMBL/GenBank/DDBJ databases">
        <authorList>
            <person name="Lanie J.A."/>
            <person name="Ng W.-L."/>
            <person name="Kazmierczak K.M."/>
            <person name="Andrzejewski T.M."/>
            <person name="Davidsen T.M."/>
            <person name="Wayne K.J."/>
            <person name="Tettelin H."/>
            <person name="Glass J.I."/>
            <person name="Rusch D."/>
            <person name="Podicherti R."/>
            <person name="Tsui H.-C.T."/>
            <person name="Winkler M.E."/>
        </authorList>
    </citation>
    <scope>NUCLEOTIDE SEQUENCE</scope>
</reference>
<proteinExistence type="predicted"/>
<sequence>SKIANSIRSYILEDNCPDTGCSLKVFQKNIFLNFPYFDGIHRFIPSLFNGYGQKIQFIPVDHRLRTKGISKYGIVDRLIKGVYDLFRVKRIINQYKKIK</sequence>
<accession>A0A382XHH1</accession>
<gene>
    <name evidence="1" type="ORF">METZ01_LOCUS423471</name>
</gene>
<evidence type="ECO:0000313" key="1">
    <source>
        <dbReference type="EMBL" id="SVD70617.1"/>
    </source>
</evidence>
<dbReference type="EMBL" id="UINC01167878">
    <property type="protein sequence ID" value="SVD70617.1"/>
    <property type="molecule type" value="Genomic_DNA"/>
</dbReference>
<feature type="non-terminal residue" evidence="1">
    <location>
        <position position="1"/>
    </location>
</feature>